<protein>
    <submittedName>
        <fullName evidence="1">Uncharacterized protein</fullName>
    </submittedName>
</protein>
<proteinExistence type="predicted"/>
<accession>X0S5J7</accession>
<name>X0S5J7_9ZZZZ</name>
<gene>
    <name evidence="1" type="ORF">S01H1_08422</name>
</gene>
<dbReference type="AlphaFoldDB" id="X0S5J7"/>
<evidence type="ECO:0000313" key="1">
    <source>
        <dbReference type="EMBL" id="GAF76348.1"/>
    </source>
</evidence>
<organism evidence="1">
    <name type="scientific">marine sediment metagenome</name>
    <dbReference type="NCBI Taxonomy" id="412755"/>
    <lineage>
        <taxon>unclassified sequences</taxon>
        <taxon>metagenomes</taxon>
        <taxon>ecological metagenomes</taxon>
    </lineage>
</organism>
<dbReference type="EMBL" id="BARS01004320">
    <property type="protein sequence ID" value="GAF76348.1"/>
    <property type="molecule type" value="Genomic_DNA"/>
</dbReference>
<sequence length="169" mass="20713">MKQIDLKIKSLFNIRMSKKWKCKWCLKQFDEFEGFEKYRDIKCYNSRVMNVLYNTKKDNDFFNHLEYRDGLKKAYCSKAFDWESSTSFKNRSAYYRFYKKHRSLVDRNDDDLRRKLKRDFERKINHLIEKGHEYDEFIIDVKIVELEESESESTNSDDSNNLSMEIMNI</sequence>
<reference evidence="1" key="1">
    <citation type="journal article" date="2014" name="Front. Microbiol.">
        <title>High frequency of phylogenetically diverse reductive dehalogenase-homologous genes in deep subseafloor sedimentary metagenomes.</title>
        <authorList>
            <person name="Kawai M."/>
            <person name="Futagami T."/>
            <person name="Toyoda A."/>
            <person name="Takaki Y."/>
            <person name="Nishi S."/>
            <person name="Hori S."/>
            <person name="Arai W."/>
            <person name="Tsubouchi T."/>
            <person name="Morono Y."/>
            <person name="Uchiyama I."/>
            <person name="Ito T."/>
            <person name="Fujiyama A."/>
            <person name="Inagaki F."/>
            <person name="Takami H."/>
        </authorList>
    </citation>
    <scope>NUCLEOTIDE SEQUENCE</scope>
    <source>
        <strain evidence="1">Expedition CK06-06</strain>
    </source>
</reference>
<comment type="caution">
    <text evidence="1">The sequence shown here is derived from an EMBL/GenBank/DDBJ whole genome shotgun (WGS) entry which is preliminary data.</text>
</comment>